<dbReference type="Proteomes" id="UP000293195">
    <property type="component" value="Unassembled WGS sequence"/>
</dbReference>
<evidence type="ECO:0000313" key="2">
    <source>
        <dbReference type="Proteomes" id="UP000293195"/>
    </source>
</evidence>
<accession>A0ABY0FQM1</accession>
<keyword evidence="2" id="KW-1185">Reference proteome</keyword>
<gene>
    <name evidence="1" type="ORF">AA0119_g12664</name>
</gene>
<name>A0ABY0FQM1_9PLEO</name>
<organism evidence="1 2">
    <name type="scientific">Alternaria tenuissima</name>
    <dbReference type="NCBI Taxonomy" id="119927"/>
    <lineage>
        <taxon>Eukaryota</taxon>
        <taxon>Fungi</taxon>
        <taxon>Dikarya</taxon>
        <taxon>Ascomycota</taxon>
        <taxon>Pezizomycotina</taxon>
        <taxon>Dothideomycetes</taxon>
        <taxon>Pleosporomycetidae</taxon>
        <taxon>Pleosporales</taxon>
        <taxon>Pleosporineae</taxon>
        <taxon>Pleosporaceae</taxon>
        <taxon>Alternaria</taxon>
        <taxon>Alternaria sect. Alternaria</taxon>
        <taxon>Alternaria alternata complex</taxon>
    </lineage>
</organism>
<comment type="caution">
    <text evidence="1">The sequence shown here is derived from an EMBL/GenBank/DDBJ whole genome shotgun (WGS) entry which is preliminary data.</text>
</comment>
<reference evidence="2" key="1">
    <citation type="journal article" date="2019" name="bioRxiv">
        <title>Genomics, evolutionary history and diagnostics of the Alternaria alternata species group including apple and Asian pear pathotypes.</title>
        <authorList>
            <person name="Armitage A.D."/>
            <person name="Cockerton H.M."/>
            <person name="Sreenivasaprasad S."/>
            <person name="Woodhall J.W."/>
            <person name="Lane C.R."/>
            <person name="Harrison R.J."/>
            <person name="Clarkson J.P."/>
        </authorList>
    </citation>
    <scope>NUCLEOTIDE SEQUENCE [LARGE SCALE GENOMIC DNA]</scope>
    <source>
        <strain evidence="2">FERA 635</strain>
    </source>
</reference>
<sequence>MQNGDKAASADPIASQREELGLKEFQLDAWQGNKVT</sequence>
<dbReference type="EMBL" id="PDXF01000130">
    <property type="protein sequence ID" value="RYN86679.1"/>
    <property type="molecule type" value="Genomic_DNA"/>
</dbReference>
<protein>
    <submittedName>
        <fullName evidence="1">Uncharacterized protein</fullName>
    </submittedName>
</protein>
<proteinExistence type="predicted"/>
<evidence type="ECO:0000313" key="1">
    <source>
        <dbReference type="EMBL" id="RYN86679.1"/>
    </source>
</evidence>